<evidence type="ECO:0000256" key="1">
    <source>
        <dbReference type="SAM" id="MobiDB-lite"/>
    </source>
</evidence>
<feature type="compositionally biased region" description="Basic and acidic residues" evidence="1">
    <location>
        <begin position="227"/>
        <end position="243"/>
    </location>
</feature>
<accession>A0A916E3X8</accession>
<evidence type="ECO:0000313" key="3">
    <source>
        <dbReference type="Proteomes" id="UP000684084"/>
    </source>
</evidence>
<name>A0A916E3X8_9GLOM</name>
<dbReference type="VEuPathDB" id="FungiDB:RhiirFUN_025367"/>
<comment type="caution">
    <text evidence="2">The sequence shown here is derived from an EMBL/GenBank/DDBJ whole genome shotgun (WGS) entry which is preliminary data.</text>
</comment>
<dbReference type="OrthoDB" id="2372095at2759"/>
<sequence>MLSEIKEPGPGFDYFLNTPCNNWDVVQYHEFWKKSNFGLDKASVTRRFNTQLQKIKEQGTEEEKNNAIRLKKQFQLPMELHLCIVMDFVSATIATHGTSPSHGYGLHLRCWIQLPMELRLRIVMDFVDSKKMGRIDNFWLKSLPRVKQHNAAENNEINAENVFLSCDLSRGSLQIGGAGNIVQGQKRSYENGKQPIDEMIAIRREKKQKPAKTTIEDGESQTPVRQRNVEDETHSSPEERGDDGSLFSPNDHNDSDVGITHGNDNNPFIAQTGEGSTKYKVILSWSHAIDNVVINNVSKNDWITQDGYNISTDFRKLQVESIEKLKTNPILSYAKEIDMILYLSSIMYCNELKPEYVKCSEKIWKEARPRLLVPKELPTVADLVIIEYNRLLSDKEQLETKWRNNWVKGNTLLTSEDKDIFDCVQIVARNFITYLSSVSYNENKKMDEDTFVHRYCHQILEEIFNKAEFSLVWANGESESSKERRLLDGHNHGRKPDFRILVNIEEADRELIFGEIKPPHCTIAVNQRIIKLAEFMKGSLDYLINVYGYVAGLETYGILICGKNNYMGLLVFVYRTNQM</sequence>
<dbReference type="Proteomes" id="UP000684084">
    <property type="component" value="Unassembled WGS sequence"/>
</dbReference>
<dbReference type="VEuPathDB" id="FungiDB:RhiirFUN_025368"/>
<organism evidence="2 3">
    <name type="scientific">Rhizophagus irregularis</name>
    <dbReference type="NCBI Taxonomy" id="588596"/>
    <lineage>
        <taxon>Eukaryota</taxon>
        <taxon>Fungi</taxon>
        <taxon>Fungi incertae sedis</taxon>
        <taxon>Mucoromycota</taxon>
        <taxon>Glomeromycotina</taxon>
        <taxon>Glomeromycetes</taxon>
        <taxon>Glomerales</taxon>
        <taxon>Glomeraceae</taxon>
        <taxon>Rhizophagus</taxon>
    </lineage>
</organism>
<dbReference type="AlphaFoldDB" id="A0A916E3X8"/>
<evidence type="ECO:0000313" key="2">
    <source>
        <dbReference type="EMBL" id="CAB5358422.1"/>
    </source>
</evidence>
<feature type="region of interest" description="Disordered" evidence="1">
    <location>
        <begin position="205"/>
        <end position="269"/>
    </location>
</feature>
<gene>
    <name evidence="2" type="ORF">CHRIB12_LOCUS7342</name>
</gene>
<dbReference type="EMBL" id="CAGKOT010000012">
    <property type="protein sequence ID" value="CAB5358422.1"/>
    <property type="molecule type" value="Genomic_DNA"/>
</dbReference>
<proteinExistence type="predicted"/>
<protein>
    <submittedName>
        <fullName evidence="2">Uncharacterized protein</fullName>
    </submittedName>
</protein>
<reference evidence="2" key="1">
    <citation type="submission" date="2020-05" db="EMBL/GenBank/DDBJ databases">
        <authorList>
            <person name="Rincon C."/>
            <person name="Sanders R I."/>
            <person name="Robbins C."/>
            <person name="Chaturvedi A."/>
        </authorList>
    </citation>
    <scope>NUCLEOTIDE SEQUENCE</scope>
    <source>
        <strain evidence="2">CHB12</strain>
    </source>
</reference>